<keyword evidence="2" id="KW-0732">Signal</keyword>
<protein>
    <recommendedName>
        <fullName evidence="5">DUF4129 domain-containing protein</fullName>
    </recommendedName>
</protein>
<dbReference type="RefSeq" id="WP_156950495.1">
    <property type="nucleotide sequence ID" value="NZ_ARYL01000023.1"/>
</dbReference>
<evidence type="ECO:0000313" key="4">
    <source>
        <dbReference type="Proteomes" id="UP000024942"/>
    </source>
</evidence>
<evidence type="ECO:0008006" key="5">
    <source>
        <dbReference type="Google" id="ProtNLM"/>
    </source>
</evidence>
<evidence type="ECO:0000256" key="1">
    <source>
        <dbReference type="SAM" id="Phobius"/>
    </source>
</evidence>
<feature type="chain" id="PRO_5001578514" description="DUF4129 domain-containing protein" evidence="2">
    <location>
        <begin position="25"/>
        <end position="275"/>
    </location>
</feature>
<dbReference type="OrthoDB" id="8478645at2"/>
<feature type="signal peptide" evidence="2">
    <location>
        <begin position="1"/>
        <end position="24"/>
    </location>
</feature>
<keyword evidence="1" id="KW-0812">Transmembrane</keyword>
<sequence length="275" mass="30547">MRIPVRMGALLALCVAMASPVGLAQNTLPKMTPSPATDGLHDDSVDTYDDDTYVYDEDDDYGPQTDLEALDQAHAAYLKKTDLQLKRPEYDAPPKDFKPPKPPPRWLQAIFRFIGNLGPLLQVVFWIALALVIVGVLYFLFGEALRVRFGRDGKGKVDNPDDVLPDLRPDTQEALTLLEEADALARAGKFAEAVHLLLFRSINDIQQRLEGGVPRSLTAREIGSLRHLPERAKRGLGPIIQIVEHSFFGGRDVDAAGWKTARESYEHFAFGEGWA</sequence>
<keyword evidence="1" id="KW-1133">Transmembrane helix</keyword>
<evidence type="ECO:0000313" key="3">
    <source>
        <dbReference type="EMBL" id="KDA01682.1"/>
    </source>
</evidence>
<reference evidence="3 4" key="1">
    <citation type="journal article" date="2014" name="Antonie Van Leeuwenhoek">
        <title>Hyphomonas beringensis sp. nov. and Hyphomonas chukchiensis sp. nov., isolated from surface seawater of the Bering Sea and Chukchi Sea.</title>
        <authorList>
            <person name="Li C."/>
            <person name="Lai Q."/>
            <person name="Li G."/>
            <person name="Dong C."/>
            <person name="Wang J."/>
            <person name="Liao Y."/>
            <person name="Shao Z."/>
        </authorList>
    </citation>
    <scope>NUCLEOTIDE SEQUENCE [LARGE SCALE GENOMIC DNA]</scope>
    <source>
        <strain evidence="3 4">SCH89</strain>
    </source>
</reference>
<proteinExistence type="predicted"/>
<dbReference type="STRING" id="1280953.HOC_14223"/>
<dbReference type="Proteomes" id="UP000024942">
    <property type="component" value="Unassembled WGS sequence"/>
</dbReference>
<dbReference type="EMBL" id="ARYL01000023">
    <property type="protein sequence ID" value="KDA01682.1"/>
    <property type="molecule type" value="Genomic_DNA"/>
</dbReference>
<comment type="caution">
    <text evidence="3">The sequence shown here is derived from an EMBL/GenBank/DDBJ whole genome shotgun (WGS) entry which is preliminary data.</text>
</comment>
<name>A0A059G497_9PROT</name>
<dbReference type="PATRIC" id="fig|1280953.3.peg.2858"/>
<gene>
    <name evidence="3" type="ORF">HOC_14223</name>
</gene>
<dbReference type="AlphaFoldDB" id="A0A059G497"/>
<dbReference type="eggNOG" id="ENOG5032V5I">
    <property type="taxonomic scope" value="Bacteria"/>
</dbReference>
<organism evidence="3 4">
    <name type="scientific">Hyphomonas oceanitis SCH89</name>
    <dbReference type="NCBI Taxonomy" id="1280953"/>
    <lineage>
        <taxon>Bacteria</taxon>
        <taxon>Pseudomonadati</taxon>
        <taxon>Pseudomonadota</taxon>
        <taxon>Alphaproteobacteria</taxon>
        <taxon>Hyphomonadales</taxon>
        <taxon>Hyphomonadaceae</taxon>
        <taxon>Hyphomonas</taxon>
    </lineage>
</organism>
<keyword evidence="4" id="KW-1185">Reference proteome</keyword>
<feature type="transmembrane region" description="Helical" evidence="1">
    <location>
        <begin position="123"/>
        <end position="141"/>
    </location>
</feature>
<keyword evidence="1" id="KW-0472">Membrane</keyword>
<evidence type="ECO:0000256" key="2">
    <source>
        <dbReference type="SAM" id="SignalP"/>
    </source>
</evidence>
<accession>A0A059G497</accession>